<protein>
    <submittedName>
        <fullName evidence="2">DUF732 domain-containing protein</fullName>
    </submittedName>
</protein>
<comment type="caution">
    <text evidence="2">The sequence shown here is derived from an EMBL/GenBank/DDBJ whole genome shotgun (WGS) entry which is preliminary data.</text>
</comment>
<feature type="signal peptide" evidence="1">
    <location>
        <begin position="1"/>
        <end position="30"/>
    </location>
</feature>
<accession>A0A2K4YAK5</accession>
<gene>
    <name evidence="2" type="ORF">MAAFP003_2496</name>
</gene>
<reference evidence="2" key="1">
    <citation type="submission" date="2018-01" db="EMBL/GenBank/DDBJ databases">
        <authorList>
            <consortium name="Urmite Genomes"/>
        </authorList>
    </citation>
    <scope>NUCLEOTIDE SEQUENCE [LARGE SCALE GENOMIC DNA]</scope>
    <source>
        <strain evidence="2">AFP003</strain>
    </source>
</reference>
<dbReference type="RefSeq" id="WP_096287315.1">
    <property type="nucleotide sequence ID" value="NZ_FXEG02000002.1"/>
</dbReference>
<keyword evidence="1" id="KW-0732">Signal</keyword>
<evidence type="ECO:0000256" key="1">
    <source>
        <dbReference type="SAM" id="SignalP"/>
    </source>
</evidence>
<sequence length="106" mass="11182">MKITRLLAGPVGALASVTAATATLAPVAHAETPYSYCLKSDGVPFDSKPDMYIAVGKKVLYYEQHGQSFMQVVQELEREGAPANEAAAIAACAQKVNCTDLLHCGP</sequence>
<keyword evidence="3" id="KW-1185">Reference proteome</keyword>
<dbReference type="EMBL" id="FXEG02000002">
    <property type="protein sequence ID" value="SOX53820.1"/>
    <property type="molecule type" value="Genomic_DNA"/>
</dbReference>
<dbReference type="AlphaFoldDB" id="A0A2K4YAK5"/>
<evidence type="ECO:0000313" key="3">
    <source>
        <dbReference type="Proteomes" id="UP000236318"/>
    </source>
</evidence>
<organism evidence="2 3">
    <name type="scientific">Mycobacterium ahvazicum</name>
    <dbReference type="NCBI Taxonomy" id="1964395"/>
    <lineage>
        <taxon>Bacteria</taxon>
        <taxon>Bacillati</taxon>
        <taxon>Actinomycetota</taxon>
        <taxon>Actinomycetes</taxon>
        <taxon>Mycobacteriales</taxon>
        <taxon>Mycobacteriaceae</taxon>
        <taxon>Mycobacterium</taxon>
        <taxon>Mycobacterium simiae complex</taxon>
    </lineage>
</organism>
<feature type="chain" id="PRO_5014318085" evidence="1">
    <location>
        <begin position="31"/>
        <end position="106"/>
    </location>
</feature>
<proteinExistence type="predicted"/>
<dbReference type="Proteomes" id="UP000236318">
    <property type="component" value="Unassembled WGS sequence"/>
</dbReference>
<name>A0A2K4YAK5_9MYCO</name>
<evidence type="ECO:0000313" key="2">
    <source>
        <dbReference type="EMBL" id="SOX53820.1"/>
    </source>
</evidence>